<sequence>MNNATHLVPGGQLVSRQTPADLVMAWAREVATGEPRYILELGADRNGAHSGCECPSCGEPLVAVNNAKTEFMRRPHFRHPDGSHRDECLVLAARAAALRQLQDDGWLELPRRRMPGKVAGLSGKFHEAWVELPPVRRRISEVDYRDRSMAVVTFDDGEQVLVQLTGAAGSEPTTGRPLPSIYIDTDDARLAGMDLQELRRRARLIPTEVCWRTHLQDAQLMEQAQAAAHAKALYYFDAVPDWLYLPPDLDPALRRETVLHHEVKRILEAVRRLRVPEVSTDAEVVAADGQPRKDRWVQVEEELRLESVRLETRHGRLVPDVTCEAFGDDGQVRYLPLLVEVTVTNHINVERLERIRTAGEATLEIDLSLAGGRVNQDELRRLVVDELATKRWLHHPEQTLQSRSLRDRLEKQVASERAELAAKDKLAAAIRQQVLATPIATIATEYLDAVTQMLDAVIHRPDDVGKAQALIARQADKLRLHGFPEAGDENLLETGGILSRVLSITLGRPVGYRYENLMGVLNAIRQTRGVKRSAFSIYFIAARAYPPALSPEQQEWFDDWAAEVRNSISTGETTYLRDPTFDRLLSKLFPEMAAGLAKPFGKLKYSERLKFDQRLGTFVKVDLPQIRPAPFIKSKTALDALGRPLLDTKPGQTLLQGRDLERWKAENPESASAWFPQNPPPNQ</sequence>
<dbReference type="Proteomes" id="UP001606210">
    <property type="component" value="Unassembled WGS sequence"/>
</dbReference>
<name>A0ABW7EZL9_9BURK</name>
<protein>
    <recommendedName>
        <fullName evidence="3">Competence protein CoiA-like family protein</fullName>
    </recommendedName>
</protein>
<dbReference type="EMBL" id="JBIGHV010000003">
    <property type="protein sequence ID" value="MFG6429814.1"/>
    <property type="molecule type" value="Genomic_DNA"/>
</dbReference>
<accession>A0ABW7EZL9</accession>
<comment type="caution">
    <text evidence="1">The sequence shown here is derived from an EMBL/GenBank/DDBJ whole genome shotgun (WGS) entry which is preliminary data.</text>
</comment>
<gene>
    <name evidence="1" type="ORF">ACG00Y_07835</name>
</gene>
<evidence type="ECO:0000313" key="1">
    <source>
        <dbReference type="EMBL" id="MFG6429814.1"/>
    </source>
</evidence>
<dbReference type="RefSeq" id="WP_394477586.1">
    <property type="nucleotide sequence ID" value="NZ_JBIGHV010000003.1"/>
</dbReference>
<reference evidence="1 2" key="1">
    <citation type="submission" date="2024-08" db="EMBL/GenBank/DDBJ databases">
        <authorList>
            <person name="Lu H."/>
        </authorList>
    </citation>
    <scope>NUCLEOTIDE SEQUENCE [LARGE SCALE GENOMIC DNA]</scope>
    <source>
        <strain evidence="1 2">LYH14W</strain>
    </source>
</reference>
<organism evidence="1 2">
    <name type="scientific">Pelomonas parva</name>
    <dbReference type="NCBI Taxonomy" id="3299032"/>
    <lineage>
        <taxon>Bacteria</taxon>
        <taxon>Pseudomonadati</taxon>
        <taxon>Pseudomonadota</taxon>
        <taxon>Betaproteobacteria</taxon>
        <taxon>Burkholderiales</taxon>
        <taxon>Sphaerotilaceae</taxon>
        <taxon>Roseateles</taxon>
    </lineage>
</organism>
<evidence type="ECO:0008006" key="3">
    <source>
        <dbReference type="Google" id="ProtNLM"/>
    </source>
</evidence>
<evidence type="ECO:0000313" key="2">
    <source>
        <dbReference type="Proteomes" id="UP001606210"/>
    </source>
</evidence>
<keyword evidence="2" id="KW-1185">Reference proteome</keyword>
<proteinExistence type="predicted"/>